<dbReference type="AlphaFoldDB" id="A0AAV4XED5"/>
<accession>A0AAV4XED5</accession>
<comment type="caution">
    <text evidence="1">The sequence shown here is derived from an EMBL/GenBank/DDBJ whole genome shotgun (WGS) entry which is preliminary data.</text>
</comment>
<reference evidence="1 2" key="1">
    <citation type="submission" date="2021-06" db="EMBL/GenBank/DDBJ databases">
        <title>Caerostris extrusa draft genome.</title>
        <authorList>
            <person name="Kono N."/>
            <person name="Arakawa K."/>
        </authorList>
    </citation>
    <scope>NUCLEOTIDE SEQUENCE [LARGE SCALE GENOMIC DNA]</scope>
</reference>
<keyword evidence="2" id="KW-1185">Reference proteome</keyword>
<protein>
    <submittedName>
        <fullName evidence="1">Uncharacterized protein</fullName>
    </submittedName>
</protein>
<gene>
    <name evidence="1" type="ORF">CEXT_362681</name>
</gene>
<proteinExistence type="predicted"/>
<dbReference type="Proteomes" id="UP001054945">
    <property type="component" value="Unassembled WGS sequence"/>
</dbReference>
<evidence type="ECO:0000313" key="1">
    <source>
        <dbReference type="EMBL" id="GIY92354.1"/>
    </source>
</evidence>
<organism evidence="1 2">
    <name type="scientific">Caerostris extrusa</name>
    <name type="common">Bark spider</name>
    <name type="synonym">Caerostris bankana</name>
    <dbReference type="NCBI Taxonomy" id="172846"/>
    <lineage>
        <taxon>Eukaryota</taxon>
        <taxon>Metazoa</taxon>
        <taxon>Ecdysozoa</taxon>
        <taxon>Arthropoda</taxon>
        <taxon>Chelicerata</taxon>
        <taxon>Arachnida</taxon>
        <taxon>Araneae</taxon>
        <taxon>Araneomorphae</taxon>
        <taxon>Entelegynae</taxon>
        <taxon>Araneoidea</taxon>
        <taxon>Araneidae</taxon>
        <taxon>Caerostris</taxon>
    </lineage>
</organism>
<dbReference type="EMBL" id="BPLR01000128">
    <property type="protein sequence ID" value="GIY92354.1"/>
    <property type="molecule type" value="Genomic_DNA"/>
</dbReference>
<evidence type="ECO:0000313" key="2">
    <source>
        <dbReference type="Proteomes" id="UP001054945"/>
    </source>
</evidence>
<name>A0AAV4XED5_CAEEX</name>
<sequence>MIPTTSSATATLPIPIQTRPKAPPLDYIIKEAPTHETTNHPMTSFSGRSPHRGAVKAVGRAELKGEYYVSRRESSIPREPYLAENVTHRKRIAAISAAAFTSRTGMAFPFNHPCSANTLLKRQISHVLRSFNYTFRMDWYV</sequence>